<dbReference type="Gene3D" id="3.10.590.10">
    <property type="entry name" value="ph1033 like domains"/>
    <property type="match status" value="1"/>
</dbReference>
<evidence type="ECO:0000313" key="6">
    <source>
        <dbReference type="Proteomes" id="UP000238350"/>
    </source>
</evidence>
<dbReference type="GO" id="GO:0000398">
    <property type="term" value="P:mRNA splicing, via spliceosome"/>
    <property type="evidence" value="ECO:0007669"/>
    <property type="project" value="TreeGrafter"/>
</dbReference>
<dbReference type="PROSITE" id="PS50102">
    <property type="entry name" value="RRM"/>
    <property type="match status" value="1"/>
</dbReference>
<dbReference type="Pfam" id="PF04146">
    <property type="entry name" value="YTH"/>
    <property type="match status" value="1"/>
</dbReference>
<dbReference type="CDD" id="cd21134">
    <property type="entry name" value="YTH"/>
    <property type="match status" value="1"/>
</dbReference>
<dbReference type="PANTHER" id="PTHR12357:SF3">
    <property type="entry name" value="YTH DOMAIN-CONTAINING PROTEIN 1"/>
    <property type="match status" value="1"/>
</dbReference>
<dbReference type="GeneID" id="36513803"/>
<dbReference type="GO" id="GO:1990247">
    <property type="term" value="F:N6-methyladenosine-containing RNA reader activity"/>
    <property type="evidence" value="ECO:0007669"/>
    <property type="project" value="TreeGrafter"/>
</dbReference>
<dbReference type="SMART" id="SM00360">
    <property type="entry name" value="RRM"/>
    <property type="match status" value="1"/>
</dbReference>
<protein>
    <submittedName>
        <fullName evidence="5">Uncharacterized protein</fullName>
    </submittedName>
</protein>
<feature type="domain" description="RRM" evidence="3">
    <location>
        <begin position="166"/>
        <end position="239"/>
    </location>
</feature>
<dbReference type="PROSITE" id="PS50882">
    <property type="entry name" value="YTH"/>
    <property type="match status" value="1"/>
</dbReference>
<dbReference type="InterPro" id="IPR000504">
    <property type="entry name" value="RRM_dom"/>
</dbReference>
<reference evidence="5 6" key="1">
    <citation type="submission" date="2017-04" db="EMBL/GenBank/DDBJ databases">
        <title>Genome sequencing of [Candida] sorbophila.</title>
        <authorList>
            <person name="Ahn J.O."/>
        </authorList>
    </citation>
    <scope>NUCLEOTIDE SEQUENCE [LARGE SCALE GENOMIC DNA]</scope>
    <source>
        <strain evidence="5 6">DS02</strain>
    </source>
</reference>
<feature type="domain" description="YTH" evidence="4">
    <location>
        <begin position="266"/>
        <end position="453"/>
    </location>
</feature>
<dbReference type="GO" id="GO:0005654">
    <property type="term" value="C:nucleoplasm"/>
    <property type="evidence" value="ECO:0007669"/>
    <property type="project" value="TreeGrafter"/>
</dbReference>
<dbReference type="Gene3D" id="3.30.70.330">
    <property type="match status" value="1"/>
</dbReference>
<dbReference type="RefSeq" id="XP_024662380.1">
    <property type="nucleotide sequence ID" value="XM_024806612.1"/>
</dbReference>
<gene>
    <name evidence="5" type="ORF">B9G98_00054</name>
</gene>
<evidence type="ECO:0000259" key="3">
    <source>
        <dbReference type="PROSITE" id="PS50102"/>
    </source>
</evidence>
<dbReference type="InterPro" id="IPR035979">
    <property type="entry name" value="RBD_domain_sf"/>
</dbReference>
<dbReference type="InterPro" id="IPR045168">
    <property type="entry name" value="YTH_prot"/>
</dbReference>
<feature type="region of interest" description="Disordered" evidence="2">
    <location>
        <begin position="77"/>
        <end position="96"/>
    </location>
</feature>
<dbReference type="SUPFAM" id="SSF54928">
    <property type="entry name" value="RNA-binding domain, RBD"/>
    <property type="match status" value="1"/>
</dbReference>
<dbReference type="Pfam" id="PF25701">
    <property type="entry name" value="RRM_YTH1"/>
    <property type="match status" value="1"/>
</dbReference>
<dbReference type="Proteomes" id="UP000238350">
    <property type="component" value="Unassembled WGS sequence"/>
</dbReference>
<dbReference type="CDD" id="cd00590">
    <property type="entry name" value="RRM_SF"/>
    <property type="match status" value="1"/>
</dbReference>
<organism evidence="5 6">
    <name type="scientific">Wickerhamiella sorbophila</name>
    <dbReference type="NCBI Taxonomy" id="45607"/>
    <lineage>
        <taxon>Eukaryota</taxon>
        <taxon>Fungi</taxon>
        <taxon>Dikarya</taxon>
        <taxon>Ascomycota</taxon>
        <taxon>Saccharomycotina</taxon>
        <taxon>Dipodascomycetes</taxon>
        <taxon>Dipodascales</taxon>
        <taxon>Trichomonascaceae</taxon>
        <taxon>Wickerhamiella</taxon>
    </lineage>
</organism>
<accession>A0A2T0FBP8</accession>
<evidence type="ECO:0000259" key="4">
    <source>
        <dbReference type="PROSITE" id="PS50882"/>
    </source>
</evidence>
<dbReference type="PANTHER" id="PTHR12357">
    <property type="entry name" value="YTH YT521-B HOMOLOGY DOMAIN-CONTAINING"/>
    <property type="match status" value="1"/>
</dbReference>
<proteinExistence type="predicted"/>
<feature type="compositionally biased region" description="Low complexity" evidence="2">
    <location>
        <begin position="245"/>
        <end position="254"/>
    </location>
</feature>
<dbReference type="InterPro" id="IPR057720">
    <property type="entry name" value="RRM_YTH1"/>
</dbReference>
<comment type="caution">
    <text evidence="5">The sequence shown here is derived from an EMBL/GenBank/DDBJ whole genome shotgun (WGS) entry which is preliminary data.</text>
</comment>
<keyword evidence="6" id="KW-1185">Reference proteome</keyword>
<dbReference type="OrthoDB" id="306690at2759"/>
<dbReference type="InterPro" id="IPR012677">
    <property type="entry name" value="Nucleotide-bd_a/b_plait_sf"/>
</dbReference>
<name>A0A2T0FBP8_9ASCO</name>
<dbReference type="EMBL" id="NDIQ01000001">
    <property type="protein sequence ID" value="PRT52434.1"/>
    <property type="molecule type" value="Genomic_DNA"/>
</dbReference>
<evidence type="ECO:0000313" key="5">
    <source>
        <dbReference type="EMBL" id="PRT52434.1"/>
    </source>
</evidence>
<feature type="region of interest" description="Disordered" evidence="2">
    <location>
        <begin position="239"/>
        <end position="261"/>
    </location>
</feature>
<dbReference type="InterPro" id="IPR007275">
    <property type="entry name" value="YTH_domain"/>
</dbReference>
<dbReference type="STRING" id="45607.A0A2T0FBP8"/>
<evidence type="ECO:0000256" key="2">
    <source>
        <dbReference type="SAM" id="MobiDB-lite"/>
    </source>
</evidence>
<dbReference type="AlphaFoldDB" id="A0A2T0FBP8"/>
<dbReference type="GO" id="GO:0000381">
    <property type="term" value="P:regulation of alternative mRNA splicing, via spliceosome"/>
    <property type="evidence" value="ECO:0007669"/>
    <property type="project" value="TreeGrafter"/>
</dbReference>
<keyword evidence="1" id="KW-0694">RNA-binding</keyword>
<evidence type="ECO:0000256" key="1">
    <source>
        <dbReference type="PROSITE-ProRule" id="PRU00176"/>
    </source>
</evidence>
<dbReference type="GO" id="GO:0003729">
    <property type="term" value="F:mRNA binding"/>
    <property type="evidence" value="ECO:0007669"/>
    <property type="project" value="TreeGrafter"/>
</dbReference>
<sequence length="454" mass="49683">MTPGALYVDSIFEDKSQNHNAFLNPSAGQPGLQPSSFSTALYSQFAPRPSGISGLKSSRPHSLERVLPGLALSGNSKFSTCDTTKPPLSPPGPSASLWGAATPAERVDWPTERPIDRTPISKAQAITGKPVRPPIVKVITPPHGVTPIQKSSAPTLRYRQPPKSDFALWVGNLPPQPSLNELCKVFASPDILSVYLIQRTGCAFVNFRSKEGLDEAVEEFNKNGGCIRDHKLLIKAQHGESNEQAGSTPASAEAPTPPLGGAGSPNRYFVCKSLSVNDLETARKTSLWSTQLHNAERFNEAFRTAENVYFIFSANRTSSYFGYARMESEIPEEEVLPPPASTEEPVETAMQIEFTKPIYDPLTGKEICPAGEIVEDTRRACLFWQVLDCPKEEVEQERWTAPCKIRWLSGGSPLSFSHTKHLRNPLNANKPVKIARDGTEIEPSVGEQLCSLFS</sequence>